<gene>
    <name evidence="1" type="ORF">MM415B05929_0010</name>
</gene>
<proteinExistence type="predicted"/>
<name>A0A6M3LSP3_9ZZZZ</name>
<reference evidence="1" key="1">
    <citation type="submission" date="2020-03" db="EMBL/GenBank/DDBJ databases">
        <title>The deep terrestrial virosphere.</title>
        <authorList>
            <person name="Holmfeldt K."/>
            <person name="Nilsson E."/>
            <person name="Simone D."/>
            <person name="Lopez-Fernandez M."/>
            <person name="Wu X."/>
            <person name="de Brujin I."/>
            <person name="Lundin D."/>
            <person name="Andersson A."/>
            <person name="Bertilsson S."/>
            <person name="Dopson M."/>
        </authorList>
    </citation>
    <scope>NUCLEOTIDE SEQUENCE</scope>
    <source>
        <strain evidence="1">MM415B05929</strain>
    </source>
</reference>
<protein>
    <submittedName>
        <fullName evidence="1">Uncharacterized protein</fullName>
    </submittedName>
</protein>
<accession>A0A6M3LSP3</accession>
<organism evidence="1">
    <name type="scientific">viral metagenome</name>
    <dbReference type="NCBI Taxonomy" id="1070528"/>
    <lineage>
        <taxon>unclassified sequences</taxon>
        <taxon>metagenomes</taxon>
        <taxon>organismal metagenomes</taxon>
    </lineage>
</organism>
<sequence length="69" mass="7778">MAYTMKNYKTKKALIEDFKSGVKITVYQPGPFGPGVRDGSCCIEGPHNPEPHRWYASVNVKDSYITKVK</sequence>
<dbReference type="AlphaFoldDB" id="A0A6M3LSP3"/>
<dbReference type="EMBL" id="MT143527">
    <property type="protein sequence ID" value="QJA97813.1"/>
    <property type="molecule type" value="Genomic_DNA"/>
</dbReference>
<evidence type="ECO:0000313" key="1">
    <source>
        <dbReference type="EMBL" id="QJA97813.1"/>
    </source>
</evidence>